<protein>
    <submittedName>
        <fullName evidence="1">Uncharacterized protein</fullName>
    </submittedName>
</protein>
<accession>A0ABP1BAS9</accession>
<sequence>MKKLMPSLYGHGLHGIVPALVFELQNASCNFEICIRFSFAAVVGFALSVGKEGLEAGTKLVHGQGMHMIRN</sequence>
<name>A0ABP1BAS9_9BRYO</name>
<evidence type="ECO:0000313" key="1">
    <source>
        <dbReference type="EMBL" id="CAK9872214.1"/>
    </source>
</evidence>
<evidence type="ECO:0000313" key="2">
    <source>
        <dbReference type="Proteomes" id="UP001497522"/>
    </source>
</evidence>
<proteinExistence type="predicted"/>
<organism evidence="1 2">
    <name type="scientific">Sphagnum jensenii</name>
    <dbReference type="NCBI Taxonomy" id="128206"/>
    <lineage>
        <taxon>Eukaryota</taxon>
        <taxon>Viridiplantae</taxon>
        <taxon>Streptophyta</taxon>
        <taxon>Embryophyta</taxon>
        <taxon>Bryophyta</taxon>
        <taxon>Sphagnophytina</taxon>
        <taxon>Sphagnopsida</taxon>
        <taxon>Sphagnales</taxon>
        <taxon>Sphagnaceae</taxon>
        <taxon>Sphagnum</taxon>
    </lineage>
</organism>
<dbReference type="EMBL" id="OZ023703">
    <property type="protein sequence ID" value="CAK9872214.1"/>
    <property type="molecule type" value="Genomic_DNA"/>
</dbReference>
<gene>
    <name evidence="1" type="ORF">CSSPJE1EN2_LOCUS14811</name>
</gene>
<keyword evidence="2" id="KW-1185">Reference proteome</keyword>
<reference evidence="1 2" key="1">
    <citation type="submission" date="2024-03" db="EMBL/GenBank/DDBJ databases">
        <authorList>
            <consortium name="ELIXIR-Norway"/>
            <consortium name="Elixir Norway"/>
        </authorList>
    </citation>
    <scope>NUCLEOTIDE SEQUENCE [LARGE SCALE GENOMIC DNA]</scope>
</reference>
<dbReference type="Proteomes" id="UP001497522">
    <property type="component" value="Chromosome 2"/>
</dbReference>